<accession>A0ABT3KRI7</accession>
<feature type="region of interest" description="Disordered" evidence="1">
    <location>
        <begin position="1"/>
        <end position="50"/>
    </location>
</feature>
<gene>
    <name evidence="3" type="ORF">D5039_07110</name>
</gene>
<dbReference type="EMBL" id="QZCW01000001">
    <property type="protein sequence ID" value="MCW5320939.1"/>
    <property type="molecule type" value="Genomic_DNA"/>
</dbReference>
<proteinExistence type="predicted"/>
<dbReference type="Proteomes" id="UP001208935">
    <property type="component" value="Unassembled WGS sequence"/>
</dbReference>
<dbReference type="InterPro" id="IPR033396">
    <property type="entry name" value="DUF5107"/>
</dbReference>
<name>A0ABT3KRI7_9BURK</name>
<keyword evidence="4" id="KW-1185">Reference proteome</keyword>
<dbReference type="RefSeq" id="WP_265281575.1">
    <property type="nucleotide sequence ID" value="NZ_QZCW01000001.1"/>
</dbReference>
<evidence type="ECO:0000313" key="3">
    <source>
        <dbReference type="EMBL" id="MCW5320939.1"/>
    </source>
</evidence>
<feature type="compositionally biased region" description="Low complexity" evidence="1">
    <location>
        <begin position="1"/>
        <end position="14"/>
    </location>
</feature>
<protein>
    <submittedName>
        <fullName evidence="3">DUF5107 domain-containing protein</fullName>
    </submittedName>
</protein>
<feature type="compositionally biased region" description="Basic and acidic residues" evidence="1">
    <location>
        <begin position="686"/>
        <end position="695"/>
    </location>
</feature>
<organism evidence="3 4">
    <name type="scientific">Verminephrobacter aporrectodeae subsp. tuberculatae</name>
    <dbReference type="NCBI Taxonomy" id="1110392"/>
    <lineage>
        <taxon>Bacteria</taxon>
        <taxon>Pseudomonadati</taxon>
        <taxon>Pseudomonadota</taxon>
        <taxon>Betaproteobacteria</taxon>
        <taxon>Burkholderiales</taxon>
        <taxon>Comamonadaceae</taxon>
        <taxon>Verminephrobacter</taxon>
    </lineage>
</organism>
<feature type="region of interest" description="Disordered" evidence="1">
    <location>
        <begin position="669"/>
        <end position="695"/>
    </location>
</feature>
<dbReference type="Pfam" id="PF17128">
    <property type="entry name" value="DUF5107"/>
    <property type="match status" value="1"/>
</dbReference>
<comment type="caution">
    <text evidence="3">The sequence shown here is derived from an EMBL/GenBank/DDBJ whole genome shotgun (WGS) entry which is preliminary data.</text>
</comment>
<sequence>MTSATDTTTVRWTTRAMPMSHLGAPDPLPYFAHQQPIRSKPTPPNRGLNAQESARGFAWGADSILPYQVLGEYDRAQAPGEMPVLEFSNGRLTALLAPHLGGRLLSLRDQAADRELLFANPVFQPANLGSLNAWFSGGVEWNGLIPGHTPVSCCAVFAGVVHSARGPVLRLYEFDRIVEATWQIDLFLPEGQDRLFVHGRIVNADAWEKQAYWWTNMAVPASPGMRVLSPADYAIEHVLPGNQLERFDFPDPARFDGSYPGNWTDACSVFFRTETPQPLWIAALDAQGRGLAHVASAQMQGRKFFYFGTGRGGQHWMDFLSQPGRGHYVEIQSGITPTQNQRFALPAHGELHWTEAYAGVQVAPELVHHSDYQTATRAVAQAVQARVDATDLAEVDAFLRGVSAQAVTERLHAGSAWGMRHEQLTGQALAPGLDFACPLRGQQGQQDPDPWDELLRSGRFSAASLERMPQTWVTSPRWCAALERSADRHGDTWLHALALGMAAHDRGDLAQARKGYQRSLNLRPTWLGYRQRALVETNVGAREIAYDAAWHSPGVPLVLAVEIANDMLDTGRVRAAHAFLGGLTSAVQALDRVRLAQARLAAETQDWPLLAHWLERPFATVREGESLLDTLWTRLQQGLCKAELAERWSEAAWQQWQARHPLPAHLDFRMQGQGQGQGAQPATDANAEHSLHGQR</sequence>
<evidence type="ECO:0000259" key="2">
    <source>
        <dbReference type="Pfam" id="PF17128"/>
    </source>
</evidence>
<evidence type="ECO:0000256" key="1">
    <source>
        <dbReference type="SAM" id="MobiDB-lite"/>
    </source>
</evidence>
<feature type="domain" description="DUF5107" evidence="2">
    <location>
        <begin position="63"/>
        <end position="341"/>
    </location>
</feature>
<reference evidence="4" key="1">
    <citation type="submission" date="2023-07" db="EMBL/GenBank/DDBJ databases">
        <title>Verminephrobacter genomes.</title>
        <authorList>
            <person name="Lund M.B."/>
        </authorList>
    </citation>
    <scope>NUCLEOTIDE SEQUENCE [LARGE SCALE GENOMIC DNA]</scope>
    <source>
        <strain evidence="4">AtM5-05</strain>
    </source>
</reference>
<evidence type="ECO:0000313" key="4">
    <source>
        <dbReference type="Proteomes" id="UP001208935"/>
    </source>
</evidence>